<evidence type="ECO:0000313" key="2">
    <source>
        <dbReference type="Ensembl" id="ENSORLP00015016186.1"/>
    </source>
</evidence>
<reference key="1">
    <citation type="journal article" date="2007" name="Nature">
        <title>The medaka draft genome and insights into vertebrate genome evolution.</title>
        <authorList>
            <person name="Kasahara M."/>
            <person name="Naruse K."/>
            <person name="Sasaki S."/>
            <person name="Nakatani Y."/>
            <person name="Qu W."/>
            <person name="Ahsan B."/>
            <person name="Yamada T."/>
            <person name="Nagayasu Y."/>
            <person name="Doi K."/>
            <person name="Kasai Y."/>
            <person name="Jindo T."/>
            <person name="Kobayashi D."/>
            <person name="Shimada A."/>
            <person name="Toyoda A."/>
            <person name="Kuroki Y."/>
            <person name="Fujiyama A."/>
            <person name="Sasaki T."/>
            <person name="Shimizu A."/>
            <person name="Asakawa S."/>
            <person name="Shimizu N."/>
            <person name="Hashimoto S."/>
            <person name="Yang J."/>
            <person name="Lee Y."/>
            <person name="Matsushima K."/>
            <person name="Sugano S."/>
            <person name="Sakaizumi M."/>
            <person name="Narita T."/>
            <person name="Ohishi K."/>
            <person name="Haga S."/>
            <person name="Ohta F."/>
            <person name="Nomoto H."/>
            <person name="Nogata K."/>
            <person name="Morishita T."/>
            <person name="Endo T."/>
            <person name="Shin-I T."/>
            <person name="Takeda H."/>
            <person name="Morishita S."/>
            <person name="Kohara Y."/>
        </authorList>
    </citation>
    <scope>NUCLEOTIDE SEQUENCE [LARGE SCALE GENOMIC DNA]</scope>
    <source>
        <strain>Hd-rR</strain>
    </source>
</reference>
<accession>A0A3P9I822</accession>
<evidence type="ECO:0000259" key="1">
    <source>
        <dbReference type="PROSITE" id="PS51465"/>
    </source>
</evidence>
<dbReference type="PROSITE" id="PS51465">
    <property type="entry name" value="KAZAL_2"/>
    <property type="match status" value="1"/>
</dbReference>
<dbReference type="InterPro" id="IPR002350">
    <property type="entry name" value="Kazal_dom"/>
</dbReference>
<dbReference type="Ensembl" id="ENSORLT00015024309.1">
    <property type="protein sequence ID" value="ENSORLP00015016186.1"/>
    <property type="gene ID" value="ENSORLG00015017155.1"/>
</dbReference>
<dbReference type="Proteomes" id="UP000265200">
    <property type="component" value="Chromosome 1"/>
</dbReference>
<dbReference type="SUPFAM" id="SSF100895">
    <property type="entry name" value="Kazal-type serine protease inhibitors"/>
    <property type="match status" value="1"/>
</dbReference>
<reference evidence="2" key="4">
    <citation type="submission" date="2025-09" db="UniProtKB">
        <authorList>
            <consortium name="Ensembl"/>
        </authorList>
    </citation>
    <scope>IDENTIFICATION</scope>
    <source>
        <strain evidence="2">HSOK</strain>
    </source>
</reference>
<dbReference type="SMART" id="SM00280">
    <property type="entry name" value="KAZAL"/>
    <property type="match status" value="1"/>
</dbReference>
<reference evidence="2 3" key="2">
    <citation type="submission" date="2017-04" db="EMBL/GenBank/DDBJ databases">
        <title>CpG methylation of centromeres and impact of large insertions on vertebrate speciation.</title>
        <authorList>
            <person name="Ichikawa K."/>
            <person name="Yoshimura J."/>
            <person name="Morishita S."/>
        </authorList>
    </citation>
    <scope>NUCLEOTIDE SEQUENCE</scope>
    <source>
        <strain evidence="2 3">HSOK</strain>
    </source>
</reference>
<dbReference type="InterPro" id="IPR036058">
    <property type="entry name" value="Kazal_dom_sf"/>
</dbReference>
<sequence length="94" mass="10183">MSLQVRKERILLFSSPSCPQTQIAACPMNFAPVCGSDGNTYANESVFHPHNCSFTNQSPQGPPACMFQKHLQMSPSSGGISKSCFLASMLTKIQ</sequence>
<protein>
    <recommendedName>
        <fullName evidence="1">Kazal-like domain-containing protein</fullName>
    </recommendedName>
</protein>
<dbReference type="Pfam" id="PF00050">
    <property type="entry name" value="Kazal_1"/>
    <property type="match status" value="1"/>
</dbReference>
<dbReference type="Gene3D" id="3.30.60.30">
    <property type="match status" value="1"/>
</dbReference>
<proteinExistence type="predicted"/>
<reference evidence="2" key="3">
    <citation type="submission" date="2025-08" db="UniProtKB">
        <authorList>
            <consortium name="Ensembl"/>
        </authorList>
    </citation>
    <scope>IDENTIFICATION</scope>
    <source>
        <strain evidence="2">HSOK</strain>
    </source>
</reference>
<name>A0A3P9I822_ORYLA</name>
<evidence type="ECO:0000313" key="3">
    <source>
        <dbReference type="Proteomes" id="UP000265200"/>
    </source>
</evidence>
<dbReference type="AlphaFoldDB" id="A0A3P9I822"/>
<organism evidence="2 3">
    <name type="scientific">Oryzias latipes</name>
    <name type="common">Japanese rice fish</name>
    <name type="synonym">Japanese killifish</name>
    <dbReference type="NCBI Taxonomy" id="8090"/>
    <lineage>
        <taxon>Eukaryota</taxon>
        <taxon>Metazoa</taxon>
        <taxon>Chordata</taxon>
        <taxon>Craniata</taxon>
        <taxon>Vertebrata</taxon>
        <taxon>Euteleostomi</taxon>
        <taxon>Actinopterygii</taxon>
        <taxon>Neopterygii</taxon>
        <taxon>Teleostei</taxon>
        <taxon>Neoteleostei</taxon>
        <taxon>Acanthomorphata</taxon>
        <taxon>Ovalentaria</taxon>
        <taxon>Atherinomorphae</taxon>
        <taxon>Beloniformes</taxon>
        <taxon>Adrianichthyidae</taxon>
        <taxon>Oryziinae</taxon>
        <taxon>Oryzias</taxon>
    </lineage>
</organism>
<feature type="domain" description="Kazal-like" evidence="1">
    <location>
        <begin position="12"/>
        <end position="67"/>
    </location>
</feature>